<dbReference type="AlphaFoldDB" id="A0A8R1Y7D7"/>
<evidence type="ECO:0000256" key="1">
    <source>
        <dbReference type="SAM" id="MobiDB-lite"/>
    </source>
</evidence>
<sequence>MLAAKEQQRQSETRRILGYSEHQGRSLELETSKPTHIKLDQCDSQIQEESATNEQNLNSPRISKKMPDDELRQTSCQTAIVLNVVEGRPASISPSSITQTISLKTDSVDFVRQNVQILRKLTVIINIEFELLEEKQGGMPVRKWEYIG</sequence>
<reference evidence="2" key="2">
    <citation type="submission" date="2022-06" db="UniProtKB">
        <authorList>
            <consortium name="EnsemblMetazoa"/>
        </authorList>
    </citation>
    <scope>IDENTIFICATION</scope>
</reference>
<name>A0A8R1Y7D7_ONCVO</name>
<dbReference type="EMBL" id="CMVM020000247">
    <property type="status" value="NOT_ANNOTATED_CDS"/>
    <property type="molecule type" value="Genomic_DNA"/>
</dbReference>
<evidence type="ECO:0000313" key="3">
    <source>
        <dbReference type="Proteomes" id="UP000024404"/>
    </source>
</evidence>
<keyword evidence="3" id="KW-1185">Reference proteome</keyword>
<feature type="compositionally biased region" description="Basic and acidic residues" evidence="1">
    <location>
        <begin position="22"/>
        <end position="34"/>
    </location>
</feature>
<feature type="region of interest" description="Disordered" evidence="1">
    <location>
        <begin position="46"/>
        <end position="69"/>
    </location>
</feature>
<proteinExistence type="predicted"/>
<dbReference type="EnsemblMetazoa" id="OVOC8282.1">
    <property type="protein sequence ID" value="OVOC8282.1"/>
    <property type="gene ID" value="WBGene00245091"/>
</dbReference>
<feature type="compositionally biased region" description="Polar residues" evidence="1">
    <location>
        <begin position="46"/>
        <end position="61"/>
    </location>
</feature>
<accession>A0A8R1Y7D7</accession>
<feature type="region of interest" description="Disordered" evidence="1">
    <location>
        <begin position="1"/>
        <end position="34"/>
    </location>
</feature>
<feature type="compositionally biased region" description="Basic and acidic residues" evidence="1">
    <location>
        <begin position="1"/>
        <end position="15"/>
    </location>
</feature>
<organism evidence="2 3">
    <name type="scientific">Onchocerca volvulus</name>
    <dbReference type="NCBI Taxonomy" id="6282"/>
    <lineage>
        <taxon>Eukaryota</taxon>
        <taxon>Metazoa</taxon>
        <taxon>Ecdysozoa</taxon>
        <taxon>Nematoda</taxon>
        <taxon>Chromadorea</taxon>
        <taxon>Rhabditida</taxon>
        <taxon>Spirurina</taxon>
        <taxon>Spiruromorpha</taxon>
        <taxon>Filarioidea</taxon>
        <taxon>Onchocercidae</taxon>
        <taxon>Onchocerca</taxon>
    </lineage>
</organism>
<reference evidence="3" key="1">
    <citation type="submission" date="2013-10" db="EMBL/GenBank/DDBJ databases">
        <title>Genome sequencing of Onchocerca volvulus.</title>
        <authorList>
            <person name="Cotton J."/>
            <person name="Tsai J."/>
            <person name="Stanley E."/>
            <person name="Tracey A."/>
            <person name="Holroyd N."/>
            <person name="Lustigman S."/>
            <person name="Berriman M."/>
        </authorList>
    </citation>
    <scope>NUCLEOTIDE SEQUENCE</scope>
</reference>
<evidence type="ECO:0000313" key="2">
    <source>
        <dbReference type="EnsemblMetazoa" id="OVOC8282.1"/>
    </source>
</evidence>
<protein>
    <submittedName>
        <fullName evidence="2">Uncharacterized protein</fullName>
    </submittedName>
</protein>
<dbReference type="Proteomes" id="UP000024404">
    <property type="component" value="Unassembled WGS sequence"/>
</dbReference>